<dbReference type="EMBL" id="JAHHHN010000007">
    <property type="protein sequence ID" value="MBW4562310.1"/>
    <property type="molecule type" value="Genomic_DNA"/>
</dbReference>
<evidence type="ECO:0000313" key="1">
    <source>
        <dbReference type="EMBL" id="MBW4562310.1"/>
    </source>
</evidence>
<accession>A0A951UHM5</accession>
<reference evidence="1" key="2">
    <citation type="journal article" date="2022" name="Microbiol. Resour. Announc.">
        <title>Metagenome Sequencing to Explore Phylogenomics of Terrestrial Cyanobacteria.</title>
        <authorList>
            <person name="Ward R.D."/>
            <person name="Stajich J.E."/>
            <person name="Johansen J.R."/>
            <person name="Huntemann M."/>
            <person name="Clum A."/>
            <person name="Foster B."/>
            <person name="Foster B."/>
            <person name="Roux S."/>
            <person name="Palaniappan K."/>
            <person name="Varghese N."/>
            <person name="Mukherjee S."/>
            <person name="Reddy T.B.K."/>
            <person name="Daum C."/>
            <person name="Copeland A."/>
            <person name="Chen I.A."/>
            <person name="Ivanova N.N."/>
            <person name="Kyrpides N.C."/>
            <person name="Shapiro N."/>
            <person name="Eloe-Fadrosh E.A."/>
            <person name="Pietrasiak N."/>
        </authorList>
    </citation>
    <scope>NUCLEOTIDE SEQUENCE</scope>
    <source>
        <strain evidence="1">JT2-VF2</strain>
    </source>
</reference>
<comment type="caution">
    <text evidence="1">The sequence shown here is derived from an EMBL/GenBank/DDBJ whole genome shotgun (WGS) entry which is preliminary data.</text>
</comment>
<evidence type="ECO:0000313" key="2">
    <source>
        <dbReference type="Proteomes" id="UP000715781"/>
    </source>
</evidence>
<reference evidence="1" key="1">
    <citation type="submission" date="2021-05" db="EMBL/GenBank/DDBJ databases">
        <authorList>
            <person name="Pietrasiak N."/>
            <person name="Ward R."/>
            <person name="Stajich J.E."/>
            <person name="Kurbessoian T."/>
        </authorList>
    </citation>
    <scope>NUCLEOTIDE SEQUENCE</scope>
    <source>
        <strain evidence="1">JT2-VF2</strain>
    </source>
</reference>
<gene>
    <name evidence="1" type="ORF">KME32_14390</name>
</gene>
<dbReference type="Proteomes" id="UP000715781">
    <property type="component" value="Unassembled WGS sequence"/>
</dbReference>
<organism evidence="1 2">
    <name type="scientific">Mojavia pulchra JT2-VF2</name>
    <dbReference type="NCBI Taxonomy" id="287848"/>
    <lineage>
        <taxon>Bacteria</taxon>
        <taxon>Bacillati</taxon>
        <taxon>Cyanobacteriota</taxon>
        <taxon>Cyanophyceae</taxon>
        <taxon>Nostocales</taxon>
        <taxon>Nostocaceae</taxon>
    </lineage>
</organism>
<dbReference type="AlphaFoldDB" id="A0A951UHM5"/>
<sequence length="64" mass="7119">MSRMKLGGDLKREAGEVGGEKNNLTYIRNQFIQGVKDRGYNSANLPQGWPSQINLNSLIGKLKN</sequence>
<proteinExistence type="predicted"/>
<protein>
    <submittedName>
        <fullName evidence="1">Uncharacterized protein</fullName>
    </submittedName>
</protein>
<name>A0A951UHM5_9NOST</name>